<keyword evidence="7" id="KW-1185">Reference proteome</keyword>
<feature type="domain" description="Hemerythrin-like" evidence="5">
    <location>
        <begin position="82"/>
        <end position="220"/>
    </location>
</feature>
<dbReference type="AlphaFoldDB" id="A0A918KM45"/>
<dbReference type="InterPro" id="IPR012312">
    <property type="entry name" value="Hemerythrin-like"/>
</dbReference>
<dbReference type="GO" id="GO:0005737">
    <property type="term" value="C:cytoplasm"/>
    <property type="evidence" value="ECO:0007669"/>
    <property type="project" value="UniProtKB-SubCell"/>
</dbReference>
<dbReference type="Proteomes" id="UP000626148">
    <property type="component" value="Unassembled WGS sequence"/>
</dbReference>
<dbReference type="CDD" id="cd12108">
    <property type="entry name" value="Hr-like"/>
    <property type="match status" value="1"/>
</dbReference>
<reference evidence="6" key="1">
    <citation type="journal article" date="2014" name="Int. J. Syst. Evol. Microbiol.">
        <title>Complete genome sequence of Corynebacterium casei LMG S-19264T (=DSM 44701T), isolated from a smear-ripened cheese.</title>
        <authorList>
            <consortium name="US DOE Joint Genome Institute (JGI-PGF)"/>
            <person name="Walter F."/>
            <person name="Albersmeier A."/>
            <person name="Kalinowski J."/>
            <person name="Ruckert C."/>
        </authorList>
    </citation>
    <scope>NUCLEOTIDE SEQUENCE</scope>
    <source>
        <strain evidence="6">KCTC 22169</strain>
    </source>
</reference>
<dbReference type="RefSeq" id="WP_229805432.1">
    <property type="nucleotide sequence ID" value="NZ_BMXR01000010.1"/>
</dbReference>
<organism evidence="6 7">
    <name type="scientific">Saccharospirillum salsuginis</name>
    <dbReference type="NCBI Taxonomy" id="418750"/>
    <lineage>
        <taxon>Bacteria</taxon>
        <taxon>Pseudomonadati</taxon>
        <taxon>Pseudomonadota</taxon>
        <taxon>Gammaproteobacteria</taxon>
        <taxon>Oceanospirillales</taxon>
        <taxon>Saccharospirillaceae</taxon>
        <taxon>Saccharospirillum</taxon>
    </lineage>
</organism>
<dbReference type="NCBIfam" id="NF008221">
    <property type="entry name" value="PRK10992.1"/>
    <property type="match status" value="1"/>
</dbReference>
<sequence>MTVTDTPLLNKSLADIATQVAGSTRVFRHYKLDFCCGGHLSLQDALNAKGLDAEPVLAELESLADVEPETDWAGSSRSELIDHIYNRYHLTHRQQLPELLKMARRVEAVHGNKPDCPVGLAEHLGHMSHELEGHMQKEEQILFPMLRNGLVQQAAGPIHVMQNEHDDHGEALQRLMDLTNDMTPPTGACNTWRALYAGLEALRHDLMEHIHLENNVLFKVA</sequence>
<dbReference type="InterPro" id="IPR019903">
    <property type="entry name" value="RIC_family"/>
</dbReference>
<name>A0A918KM45_9GAMM</name>
<dbReference type="Gene3D" id="1.20.120.520">
    <property type="entry name" value="nmb1532 protein domain like"/>
    <property type="match status" value="1"/>
</dbReference>
<evidence type="ECO:0000259" key="5">
    <source>
        <dbReference type="Pfam" id="PF01814"/>
    </source>
</evidence>
<accession>A0A918KM45</accession>
<evidence type="ECO:0000256" key="4">
    <source>
        <dbReference type="ARBA" id="ARBA00023004"/>
    </source>
</evidence>
<keyword evidence="4" id="KW-0408">Iron</keyword>
<evidence type="ECO:0000256" key="3">
    <source>
        <dbReference type="ARBA" id="ARBA00022723"/>
    </source>
</evidence>
<evidence type="ECO:0000256" key="1">
    <source>
        <dbReference type="ARBA" id="ARBA00004496"/>
    </source>
</evidence>
<reference evidence="6" key="2">
    <citation type="submission" date="2020-09" db="EMBL/GenBank/DDBJ databases">
        <authorList>
            <person name="Sun Q."/>
            <person name="Kim S."/>
        </authorList>
    </citation>
    <scope>NUCLEOTIDE SEQUENCE</scope>
    <source>
        <strain evidence="6">KCTC 22169</strain>
    </source>
</reference>
<keyword evidence="2" id="KW-0963">Cytoplasm</keyword>
<dbReference type="Pfam" id="PF04405">
    <property type="entry name" value="ScdA_N"/>
    <property type="match status" value="1"/>
</dbReference>
<comment type="caution">
    <text evidence="6">The sequence shown here is derived from an EMBL/GenBank/DDBJ whole genome shotgun (WGS) entry which is preliminary data.</text>
</comment>
<evidence type="ECO:0000313" key="6">
    <source>
        <dbReference type="EMBL" id="GGX66087.1"/>
    </source>
</evidence>
<evidence type="ECO:0000256" key="2">
    <source>
        <dbReference type="ARBA" id="ARBA00022490"/>
    </source>
</evidence>
<dbReference type="NCBIfam" id="TIGR03652">
    <property type="entry name" value="FeS_repair_RIC"/>
    <property type="match status" value="1"/>
</dbReference>
<dbReference type="PANTHER" id="PTHR36438">
    <property type="entry name" value="IRON-SULFUR CLUSTER REPAIR PROTEIN YTFE"/>
    <property type="match status" value="1"/>
</dbReference>
<evidence type="ECO:0000313" key="7">
    <source>
        <dbReference type="Proteomes" id="UP000626148"/>
    </source>
</evidence>
<gene>
    <name evidence="6" type="primary">ytfE</name>
    <name evidence="6" type="ORF">GCM10007392_37150</name>
</gene>
<keyword evidence="3" id="KW-0479">Metal-binding</keyword>
<dbReference type="PANTHER" id="PTHR36438:SF1">
    <property type="entry name" value="IRON-SULFUR CLUSTER REPAIR PROTEIN YTFE"/>
    <property type="match status" value="1"/>
</dbReference>
<protein>
    <submittedName>
        <fullName evidence="6">Iron-sulfur cluster repair protein YtfE</fullName>
    </submittedName>
</protein>
<comment type="subcellular location">
    <subcellularLocation>
        <location evidence="1">Cytoplasm</location>
    </subcellularLocation>
</comment>
<proteinExistence type="predicted"/>
<dbReference type="EMBL" id="BMXR01000010">
    <property type="protein sequence ID" value="GGX66087.1"/>
    <property type="molecule type" value="Genomic_DNA"/>
</dbReference>
<dbReference type="Pfam" id="PF01814">
    <property type="entry name" value="Hemerythrin"/>
    <property type="match status" value="1"/>
</dbReference>
<dbReference type="GO" id="GO:0046872">
    <property type="term" value="F:metal ion binding"/>
    <property type="evidence" value="ECO:0007669"/>
    <property type="project" value="UniProtKB-KW"/>
</dbReference>